<proteinExistence type="predicted"/>
<name>A0AAV4K9Z9_9DEIO</name>
<sequence length="101" mass="11834">MGPEDRNEDVHCKRHQQKQYAQQQLTSQNVREDLGKFRTAISVDSHLPGGRKTKSILDQKPERRKEALNGGQLTQGRRAKNTRQKRNTEQREHQRRHLNAV</sequence>
<organism evidence="2 5">
    <name type="scientific">Deinococcus wulumuqiensis</name>
    <dbReference type="NCBI Taxonomy" id="980427"/>
    <lineage>
        <taxon>Bacteria</taxon>
        <taxon>Thermotogati</taxon>
        <taxon>Deinococcota</taxon>
        <taxon>Deinococci</taxon>
        <taxon>Deinococcales</taxon>
        <taxon>Deinococcaceae</taxon>
        <taxon>Deinococcus</taxon>
    </lineage>
</organism>
<dbReference type="Proteomes" id="UP000630135">
    <property type="component" value="Unassembled WGS sequence"/>
</dbReference>
<feature type="compositionally biased region" description="Basic and acidic residues" evidence="1">
    <location>
        <begin position="55"/>
        <end position="67"/>
    </location>
</feature>
<evidence type="ECO:0000313" key="4">
    <source>
        <dbReference type="Proteomes" id="UP000630135"/>
    </source>
</evidence>
<evidence type="ECO:0000313" key="2">
    <source>
        <dbReference type="EMBL" id="GGI87664.1"/>
    </source>
</evidence>
<dbReference type="EMBL" id="BMLZ01000030">
    <property type="protein sequence ID" value="GGP30541.1"/>
    <property type="molecule type" value="Genomic_DNA"/>
</dbReference>
<reference evidence="4" key="3">
    <citation type="journal article" date="2019" name="Int. J. Syst. Evol. Microbiol.">
        <title>The Global Catalogue of Microorganisms (GCM) 10K type strain sequencing project: providing services to taxonomists for standard genome sequencing and annotation.</title>
        <authorList>
            <consortium name="The Broad Institute Genomics Platform"/>
            <consortium name="The Broad Institute Genome Sequencing Center for Infectious Disease"/>
            <person name="Wu L."/>
            <person name="Ma J."/>
        </authorList>
    </citation>
    <scope>NUCLEOTIDE SEQUENCE [LARGE SCALE GENOMIC DNA]</scope>
    <source>
        <strain evidence="4">CGMCC 1.8884</strain>
    </source>
</reference>
<reference evidence="3" key="1">
    <citation type="journal article" date="2014" name="Int. J. Syst. Evol. Microbiol.">
        <title>Complete genome of a new Firmicutes species belonging to the dominant human colonic microbiota ('Ruminococcus bicirculans') reveals two chromosomes and a selective capacity to utilize plant glucans.</title>
        <authorList>
            <consortium name="NISC Comparative Sequencing Program"/>
            <person name="Wegmann U."/>
            <person name="Louis P."/>
            <person name="Goesmann A."/>
            <person name="Henrissat B."/>
            <person name="Duncan S.H."/>
            <person name="Flint H.J."/>
        </authorList>
    </citation>
    <scope>NUCLEOTIDE SEQUENCE</scope>
    <source>
        <strain evidence="3">CGMCC 1.8884</strain>
    </source>
</reference>
<dbReference type="AlphaFoldDB" id="A0AAV4K9Z9"/>
<gene>
    <name evidence="3" type="ORF">GCM10008021_21920</name>
    <name evidence="2" type="ORF">GCM10010914_22600</name>
</gene>
<evidence type="ECO:0000256" key="1">
    <source>
        <dbReference type="SAM" id="MobiDB-lite"/>
    </source>
</evidence>
<feature type="compositionally biased region" description="Basic and acidic residues" evidence="1">
    <location>
        <begin position="1"/>
        <end position="11"/>
    </location>
</feature>
<keyword evidence="4" id="KW-1185">Reference proteome</keyword>
<comment type="caution">
    <text evidence="2">The sequence shown here is derived from an EMBL/GenBank/DDBJ whole genome shotgun (WGS) entry which is preliminary data.</text>
</comment>
<evidence type="ECO:0000313" key="5">
    <source>
        <dbReference type="Proteomes" id="UP000652720"/>
    </source>
</evidence>
<feature type="region of interest" description="Disordered" evidence="1">
    <location>
        <begin position="41"/>
        <end position="101"/>
    </location>
</feature>
<evidence type="ECO:0000313" key="3">
    <source>
        <dbReference type="EMBL" id="GGP30541.1"/>
    </source>
</evidence>
<reference evidence="2" key="4">
    <citation type="submission" date="2023-08" db="EMBL/GenBank/DDBJ databases">
        <authorList>
            <person name="Sun Q."/>
            <person name="Zhou Y."/>
        </authorList>
    </citation>
    <scope>NUCLEOTIDE SEQUENCE</scope>
    <source>
        <strain evidence="3">CGMCC 1.8884</strain>
        <strain evidence="2">CGMCC 1.8885</strain>
    </source>
</reference>
<accession>A0AAV4K9Z9</accession>
<dbReference type="Proteomes" id="UP000652720">
    <property type="component" value="Unassembled WGS sequence"/>
</dbReference>
<dbReference type="EMBL" id="BMMA01000023">
    <property type="protein sequence ID" value="GGI87664.1"/>
    <property type="molecule type" value="Genomic_DNA"/>
</dbReference>
<protein>
    <submittedName>
        <fullName evidence="2">Uncharacterized protein</fullName>
    </submittedName>
</protein>
<feature type="region of interest" description="Disordered" evidence="1">
    <location>
        <begin position="1"/>
        <end position="26"/>
    </location>
</feature>
<reference evidence="2" key="2">
    <citation type="journal article" date="2014" name="Int. J. Syst. Evol. Microbiol.">
        <title>Complete genome sequence of Corynebacterium casei LMG S-19264T (=DSM 44701T), isolated from a smear-ripened cheese.</title>
        <authorList>
            <consortium name="US DOE Joint Genome Institute (JGI-PGF)"/>
            <person name="Walter F."/>
            <person name="Albersmeier A."/>
            <person name="Kalinowski J."/>
            <person name="Ruckert C."/>
        </authorList>
    </citation>
    <scope>NUCLEOTIDE SEQUENCE</scope>
    <source>
        <strain evidence="2">CGMCC 1.8885</strain>
    </source>
</reference>